<dbReference type="AlphaFoldDB" id="E6UDW4"/>
<reference evidence="2 3" key="1">
    <citation type="journal article" date="2011" name="J. Bacteriol.">
        <title>Complete genome of the cellulolytic ruminal bacterium Ruminococcus albus 7.</title>
        <authorList>
            <person name="Suen G."/>
            <person name="Stevenson D.M."/>
            <person name="Bruce D.C."/>
            <person name="Chertkov O."/>
            <person name="Copeland A."/>
            <person name="Cheng J.F."/>
            <person name="Detter C."/>
            <person name="Detter J.C."/>
            <person name="Goodwin L.A."/>
            <person name="Han C.S."/>
            <person name="Hauser L.J."/>
            <person name="Ivanova N.N."/>
            <person name="Kyrpides N.C."/>
            <person name="Land M.L."/>
            <person name="Lapidus A."/>
            <person name="Lucas S."/>
            <person name="Ovchinnikova G."/>
            <person name="Pitluck S."/>
            <person name="Tapia R."/>
            <person name="Woyke T."/>
            <person name="Boyum J."/>
            <person name="Mead D."/>
            <person name="Weimer P.J."/>
        </authorList>
    </citation>
    <scope>NUCLEOTIDE SEQUENCE [LARGE SCALE GENOMIC DNA]</scope>
    <source>
        <strain evidence="3">ATCC 27210 / DSM 20455 / JCM 14654 / NCDO 2250 / 7</strain>
    </source>
</reference>
<keyword evidence="1" id="KW-0472">Membrane</keyword>
<gene>
    <name evidence="2" type="ordered locus">Rumal_1235</name>
</gene>
<evidence type="ECO:0000313" key="3">
    <source>
        <dbReference type="Proteomes" id="UP000006919"/>
    </source>
</evidence>
<evidence type="ECO:0000256" key="1">
    <source>
        <dbReference type="SAM" id="Phobius"/>
    </source>
</evidence>
<dbReference type="EMBL" id="CP002403">
    <property type="protein sequence ID" value="ADU21751.1"/>
    <property type="molecule type" value="Genomic_DNA"/>
</dbReference>
<feature type="transmembrane region" description="Helical" evidence="1">
    <location>
        <begin position="26"/>
        <end position="44"/>
    </location>
</feature>
<dbReference type="Proteomes" id="UP000006919">
    <property type="component" value="Chromosome"/>
</dbReference>
<sequence>MLYGFKTMIFFERHFPILCELFESDSVVFLIIGAMFGFLFGFKLTNRKSRIRAVISCVAVYAVCEGIGNIPMRVNFLLDFILLIVGTAALGAVLGILLNMPVYGFFAEKE</sequence>
<keyword evidence="1" id="KW-1133">Transmembrane helix</keyword>
<dbReference type="STRING" id="697329.Rumal_1235"/>
<feature type="transmembrane region" description="Helical" evidence="1">
    <location>
        <begin position="80"/>
        <end position="106"/>
    </location>
</feature>
<protein>
    <submittedName>
        <fullName evidence="2">Uncharacterized protein</fullName>
    </submittedName>
</protein>
<accession>E6UDW4</accession>
<dbReference type="HOGENOM" id="CLU_2169205_0_0_9"/>
<evidence type="ECO:0000313" key="2">
    <source>
        <dbReference type="EMBL" id="ADU21751.1"/>
    </source>
</evidence>
<keyword evidence="1" id="KW-0812">Transmembrane</keyword>
<dbReference type="KEGG" id="ral:Rumal_1235"/>
<name>E6UDW4_RUMA7</name>
<organism evidence="2 3">
    <name type="scientific">Ruminococcus albus (strain ATCC 27210 / DSM 20455 / JCM 14654 / NCDO 2250 / 7)</name>
    <dbReference type="NCBI Taxonomy" id="697329"/>
    <lineage>
        <taxon>Bacteria</taxon>
        <taxon>Bacillati</taxon>
        <taxon>Bacillota</taxon>
        <taxon>Clostridia</taxon>
        <taxon>Eubacteriales</taxon>
        <taxon>Oscillospiraceae</taxon>
        <taxon>Ruminococcus</taxon>
    </lineage>
</organism>
<proteinExistence type="predicted"/>